<keyword evidence="3 9" id="KW-0645">Protease</keyword>
<comment type="similarity">
    <text evidence="1 9 10">Belongs to the peptidase A8 family.</text>
</comment>
<dbReference type="HAMAP" id="MF_00161">
    <property type="entry name" value="LspA"/>
    <property type="match status" value="1"/>
</dbReference>
<dbReference type="PRINTS" id="PR00781">
    <property type="entry name" value="LIPOSIGPTASE"/>
</dbReference>
<evidence type="ECO:0000256" key="5">
    <source>
        <dbReference type="ARBA" id="ARBA00022750"/>
    </source>
</evidence>
<evidence type="ECO:0000256" key="1">
    <source>
        <dbReference type="ARBA" id="ARBA00006139"/>
    </source>
</evidence>
<feature type="transmembrane region" description="Helical" evidence="9">
    <location>
        <begin position="39"/>
        <end position="63"/>
    </location>
</feature>
<dbReference type="Pfam" id="PF01252">
    <property type="entry name" value="Peptidase_A8"/>
    <property type="match status" value="1"/>
</dbReference>
<dbReference type="AlphaFoldDB" id="A0A3S9J795"/>
<dbReference type="EMBL" id="CP026513">
    <property type="protein sequence ID" value="AZP36251.1"/>
    <property type="molecule type" value="Genomic_DNA"/>
</dbReference>
<evidence type="ECO:0000313" key="12">
    <source>
        <dbReference type="Proteomes" id="UP000274458"/>
    </source>
</evidence>
<reference evidence="11 12" key="1">
    <citation type="journal article" date="2018" name="Genome Biol. Evol.">
        <title>Partnering With a Pest: Genomes of Hemlock Woolly Adelgid Symbionts Reveal Atypical Nutritional Provisioning Patterns in Dual-Obligate Bacteria.</title>
        <authorList>
            <person name="Weglarz K.M."/>
            <person name="Havill N.P."/>
            <person name="Burke G.R."/>
            <person name="von Dohlen C.D."/>
        </authorList>
    </citation>
    <scope>NUCLEOTIDE SEQUENCE [LARGE SCALE GENOMIC DNA]</scope>
    <source>
        <strain evidence="11">ENA</strain>
    </source>
</reference>
<feature type="transmembrane region" description="Helical" evidence="9">
    <location>
        <begin position="70"/>
        <end position="90"/>
    </location>
</feature>
<dbReference type="KEGG" id="aade:C3B56_00142"/>
<feature type="active site" evidence="9">
    <location>
        <position position="142"/>
    </location>
</feature>
<keyword evidence="11" id="KW-0449">Lipoprotein</keyword>
<name>A0A3S9J795_9ENTR</name>
<evidence type="ECO:0000256" key="2">
    <source>
        <dbReference type="ARBA" id="ARBA00022475"/>
    </source>
</evidence>
<dbReference type="EC" id="3.4.23.36" evidence="9"/>
<sequence>MFNFKKNKILILIFFIIISIFNLDFYSKNIIRYYLNNNYIYINNYINICFIKNYGIIFGILNYNNFYEKYFLIIISFFILLKLINLIYFYVLNSNLIFIILYSFIIGGFLGNEFDRFYYNYVLDFIDFHINNIHILVFNISDYFIILSYIFIFYLKNINYSI</sequence>
<dbReference type="PANTHER" id="PTHR33695:SF1">
    <property type="entry name" value="LIPOPROTEIN SIGNAL PEPTIDASE"/>
    <property type="match status" value="1"/>
</dbReference>
<dbReference type="OrthoDB" id="9810259at2"/>
<comment type="subcellular location">
    <subcellularLocation>
        <location evidence="9">Cell membrane</location>
        <topology evidence="9">Multi-pass membrane protein</topology>
    </subcellularLocation>
</comment>
<keyword evidence="6 9" id="KW-0378">Hydrolase</keyword>
<protein>
    <recommendedName>
        <fullName evidence="9">Lipoprotein signal peptidase</fullName>
        <ecNumber evidence="9">3.4.23.36</ecNumber>
    </recommendedName>
    <alternativeName>
        <fullName evidence="9">Prolipoprotein signal peptidase</fullName>
    </alternativeName>
    <alternativeName>
        <fullName evidence="9">Signal peptidase II</fullName>
        <shortName evidence="9">SPase II</shortName>
    </alternativeName>
</protein>
<keyword evidence="5 9" id="KW-0064">Aspartyl protease</keyword>
<dbReference type="GO" id="GO:0005886">
    <property type="term" value="C:plasma membrane"/>
    <property type="evidence" value="ECO:0007669"/>
    <property type="project" value="UniProtKB-SubCell"/>
</dbReference>
<comment type="pathway">
    <text evidence="9">Protein modification; lipoprotein biosynthesis (signal peptide cleavage).</text>
</comment>
<organism evidence="11 12">
    <name type="scientific">Candidatus Annandia adelgestsuga</name>
    <dbReference type="NCBI Taxonomy" id="1302411"/>
    <lineage>
        <taxon>Bacteria</taxon>
        <taxon>Pseudomonadati</taxon>
        <taxon>Pseudomonadota</taxon>
        <taxon>Gammaproteobacteria</taxon>
        <taxon>Enterobacterales</taxon>
        <taxon>Enterobacteriaceae</taxon>
        <taxon>Candidatus Annandia</taxon>
    </lineage>
</organism>
<feature type="active site" evidence="9">
    <location>
        <position position="124"/>
    </location>
</feature>
<dbReference type="GO" id="GO:0006508">
    <property type="term" value="P:proteolysis"/>
    <property type="evidence" value="ECO:0007669"/>
    <property type="project" value="UniProtKB-KW"/>
</dbReference>
<evidence type="ECO:0000313" key="11">
    <source>
        <dbReference type="EMBL" id="AZP36251.1"/>
    </source>
</evidence>
<feature type="transmembrane region" description="Helical" evidence="9">
    <location>
        <begin position="96"/>
        <end position="114"/>
    </location>
</feature>
<keyword evidence="8 9" id="KW-0472">Membrane</keyword>
<keyword evidence="12" id="KW-1185">Reference proteome</keyword>
<dbReference type="Proteomes" id="UP000274458">
    <property type="component" value="Chromosome"/>
</dbReference>
<evidence type="ECO:0000256" key="6">
    <source>
        <dbReference type="ARBA" id="ARBA00022801"/>
    </source>
</evidence>
<dbReference type="PANTHER" id="PTHR33695">
    <property type="entry name" value="LIPOPROTEIN SIGNAL PEPTIDASE"/>
    <property type="match status" value="1"/>
</dbReference>
<gene>
    <name evidence="9 11" type="primary">lspA</name>
    <name evidence="11" type="ORF">C3B56_00142</name>
</gene>
<keyword evidence="2 9" id="KW-1003">Cell membrane</keyword>
<comment type="catalytic activity">
    <reaction evidence="9">
        <text>Release of signal peptides from bacterial membrane prolipoproteins. Hydrolyzes -Xaa-Yaa-Zaa-|-(S,diacylglyceryl)Cys-, in which Xaa is hydrophobic (preferably Leu), and Yaa (Ala or Ser) and Zaa (Gly or Ala) have small, neutral side chains.</text>
        <dbReference type="EC" id="3.4.23.36"/>
    </reaction>
</comment>
<evidence type="ECO:0000256" key="4">
    <source>
        <dbReference type="ARBA" id="ARBA00022692"/>
    </source>
</evidence>
<feature type="transmembrane region" description="Helical" evidence="9">
    <location>
        <begin position="9"/>
        <end position="27"/>
    </location>
</feature>
<keyword evidence="4 9" id="KW-0812">Transmembrane</keyword>
<accession>A0A3S9J795</accession>
<evidence type="ECO:0000256" key="3">
    <source>
        <dbReference type="ARBA" id="ARBA00022670"/>
    </source>
</evidence>
<evidence type="ECO:0000256" key="10">
    <source>
        <dbReference type="RuleBase" id="RU004181"/>
    </source>
</evidence>
<dbReference type="UniPathway" id="UPA00665"/>
<feature type="transmembrane region" description="Helical" evidence="9">
    <location>
        <begin position="135"/>
        <end position="155"/>
    </location>
</feature>
<evidence type="ECO:0000256" key="7">
    <source>
        <dbReference type="ARBA" id="ARBA00022989"/>
    </source>
</evidence>
<evidence type="ECO:0000256" key="8">
    <source>
        <dbReference type="ARBA" id="ARBA00023136"/>
    </source>
</evidence>
<comment type="function">
    <text evidence="9">This protein specifically catalyzes the removal of signal peptides from prolipoproteins.</text>
</comment>
<dbReference type="RefSeq" id="WP_126071517.1">
    <property type="nucleotide sequence ID" value="NZ_CP026513.1"/>
</dbReference>
<keyword evidence="7 9" id="KW-1133">Transmembrane helix</keyword>
<evidence type="ECO:0000256" key="9">
    <source>
        <dbReference type="HAMAP-Rule" id="MF_00161"/>
    </source>
</evidence>
<proteinExistence type="inferred from homology"/>
<dbReference type="InterPro" id="IPR001872">
    <property type="entry name" value="Peptidase_A8"/>
</dbReference>
<dbReference type="GO" id="GO:0004190">
    <property type="term" value="F:aspartic-type endopeptidase activity"/>
    <property type="evidence" value="ECO:0007669"/>
    <property type="project" value="UniProtKB-UniRule"/>
</dbReference>